<keyword evidence="4" id="KW-0539">Nucleus</keyword>
<dbReference type="SMR" id="B3MRK4"/>
<dbReference type="FunCoup" id="B3MRK4">
    <property type="interactions" value="2068"/>
</dbReference>
<dbReference type="Pfam" id="PF08149">
    <property type="entry name" value="BING4CT"/>
    <property type="match status" value="1"/>
</dbReference>
<dbReference type="GO" id="GO:0032040">
    <property type="term" value="C:small-subunit processome"/>
    <property type="evidence" value="ECO:0007669"/>
    <property type="project" value="TreeGrafter"/>
</dbReference>
<dbReference type="OrthoDB" id="10251154at2759"/>
<dbReference type="Pfam" id="PF00400">
    <property type="entry name" value="WD40"/>
    <property type="match status" value="1"/>
</dbReference>
<dbReference type="AlphaFoldDB" id="B3MRK4"/>
<dbReference type="HOGENOM" id="CLU_022996_2_1_1"/>
<dbReference type="InterPro" id="IPR040315">
    <property type="entry name" value="WDR46/Utp7"/>
</dbReference>
<feature type="compositionally biased region" description="Basic residues" evidence="6">
    <location>
        <begin position="1"/>
        <end position="16"/>
    </location>
</feature>
<dbReference type="Proteomes" id="UP000007801">
    <property type="component" value="Unassembled WGS sequence"/>
</dbReference>
<dbReference type="PhylomeDB" id="B3MRK4"/>
<dbReference type="InterPro" id="IPR036322">
    <property type="entry name" value="WD40_repeat_dom_sf"/>
</dbReference>
<feature type="domain" description="BING4 C-terminal" evidence="7">
    <location>
        <begin position="427"/>
        <end position="505"/>
    </location>
</feature>
<evidence type="ECO:0000313" key="8">
    <source>
        <dbReference type="EMBL" id="EDV34409.1"/>
    </source>
</evidence>
<proteinExistence type="predicted"/>
<evidence type="ECO:0000256" key="4">
    <source>
        <dbReference type="ARBA" id="ARBA00023242"/>
    </source>
</evidence>
<dbReference type="FunFam" id="2.130.10.10:FF:001016">
    <property type="entry name" value="WD repeat-containing protein"/>
    <property type="match status" value="1"/>
</dbReference>
<dbReference type="InterPro" id="IPR001680">
    <property type="entry name" value="WD40_rpt"/>
</dbReference>
<evidence type="ECO:0000256" key="5">
    <source>
        <dbReference type="PROSITE-ProRule" id="PRU00221"/>
    </source>
</evidence>
<dbReference type="SMART" id="SM01033">
    <property type="entry name" value="BING4CT"/>
    <property type="match status" value="1"/>
</dbReference>
<protein>
    <recommendedName>
        <fullName evidence="7">BING4 C-terminal domain-containing protein</fullName>
    </recommendedName>
</protein>
<name>B3MRK4_DROAN</name>
<feature type="region of interest" description="Disordered" evidence="6">
    <location>
        <begin position="578"/>
        <end position="613"/>
    </location>
</feature>
<dbReference type="Gene3D" id="2.130.10.10">
    <property type="entry name" value="YVTN repeat-like/Quinoprotein amine dehydrogenase"/>
    <property type="match status" value="1"/>
</dbReference>
<feature type="repeat" description="WD" evidence="5">
    <location>
        <begin position="338"/>
        <end position="373"/>
    </location>
</feature>
<keyword evidence="3" id="KW-0677">Repeat</keyword>
<dbReference type="InParanoid" id="B3MRK4"/>
<dbReference type="SUPFAM" id="SSF50978">
    <property type="entry name" value="WD40 repeat-like"/>
    <property type="match status" value="1"/>
</dbReference>
<dbReference type="SMART" id="SM00320">
    <property type="entry name" value="WD40"/>
    <property type="match status" value="4"/>
</dbReference>
<accession>B3MRK4</accession>
<dbReference type="PANTHER" id="PTHR14085:SF3">
    <property type="entry name" value="WD REPEAT-CONTAINING PROTEIN 46"/>
    <property type="match status" value="1"/>
</dbReference>
<keyword evidence="9" id="KW-1185">Reference proteome</keyword>
<feature type="compositionally biased region" description="Basic and acidic residues" evidence="6">
    <location>
        <begin position="18"/>
        <end position="31"/>
    </location>
</feature>
<dbReference type="EMBL" id="CH902622">
    <property type="protein sequence ID" value="EDV34409.1"/>
    <property type="molecule type" value="Genomic_DNA"/>
</dbReference>
<dbReference type="GO" id="GO:0000462">
    <property type="term" value="P:maturation of SSU-rRNA from tricistronic rRNA transcript (SSU-rRNA, 5.8S rRNA, LSU-rRNA)"/>
    <property type="evidence" value="ECO:0007669"/>
    <property type="project" value="TreeGrafter"/>
</dbReference>
<evidence type="ECO:0000313" key="9">
    <source>
        <dbReference type="Proteomes" id="UP000007801"/>
    </source>
</evidence>
<feature type="compositionally biased region" description="Basic and acidic residues" evidence="6">
    <location>
        <begin position="578"/>
        <end position="588"/>
    </location>
</feature>
<dbReference type="KEGG" id="dan:6503670"/>
<evidence type="ECO:0000256" key="1">
    <source>
        <dbReference type="ARBA" id="ARBA00004604"/>
    </source>
</evidence>
<feature type="compositionally biased region" description="Basic residues" evidence="6">
    <location>
        <begin position="53"/>
        <end position="71"/>
    </location>
</feature>
<dbReference type="STRING" id="7217.B3MRK4"/>
<evidence type="ECO:0000256" key="3">
    <source>
        <dbReference type="ARBA" id="ARBA00022737"/>
    </source>
</evidence>
<reference evidence="8 9" key="1">
    <citation type="journal article" date="2007" name="Nature">
        <title>Evolution of genes and genomes on the Drosophila phylogeny.</title>
        <authorList>
            <consortium name="Drosophila 12 Genomes Consortium"/>
            <person name="Clark A.G."/>
            <person name="Eisen M.B."/>
            <person name="Smith D.R."/>
            <person name="Bergman C.M."/>
            <person name="Oliver B."/>
            <person name="Markow T.A."/>
            <person name="Kaufman T.C."/>
            <person name="Kellis M."/>
            <person name="Gelbart W."/>
            <person name="Iyer V.N."/>
            <person name="Pollard D.A."/>
            <person name="Sackton T.B."/>
            <person name="Larracuente A.M."/>
            <person name="Singh N.D."/>
            <person name="Abad J.P."/>
            <person name="Abt D.N."/>
            <person name="Adryan B."/>
            <person name="Aguade M."/>
            <person name="Akashi H."/>
            <person name="Anderson W.W."/>
            <person name="Aquadro C.F."/>
            <person name="Ardell D.H."/>
            <person name="Arguello R."/>
            <person name="Artieri C.G."/>
            <person name="Barbash D.A."/>
            <person name="Barker D."/>
            <person name="Barsanti P."/>
            <person name="Batterham P."/>
            <person name="Batzoglou S."/>
            <person name="Begun D."/>
            <person name="Bhutkar A."/>
            <person name="Blanco E."/>
            <person name="Bosak S.A."/>
            <person name="Bradley R.K."/>
            <person name="Brand A.D."/>
            <person name="Brent M.R."/>
            <person name="Brooks A.N."/>
            <person name="Brown R.H."/>
            <person name="Butlin R.K."/>
            <person name="Caggese C."/>
            <person name="Calvi B.R."/>
            <person name="Bernardo de Carvalho A."/>
            <person name="Caspi A."/>
            <person name="Castrezana S."/>
            <person name="Celniker S.E."/>
            <person name="Chang J.L."/>
            <person name="Chapple C."/>
            <person name="Chatterji S."/>
            <person name="Chinwalla A."/>
            <person name="Civetta A."/>
            <person name="Clifton S.W."/>
            <person name="Comeron J.M."/>
            <person name="Costello J.C."/>
            <person name="Coyne J.A."/>
            <person name="Daub J."/>
            <person name="David R.G."/>
            <person name="Delcher A.L."/>
            <person name="Delehaunty K."/>
            <person name="Do C.B."/>
            <person name="Ebling H."/>
            <person name="Edwards K."/>
            <person name="Eickbush T."/>
            <person name="Evans J.D."/>
            <person name="Filipski A."/>
            <person name="Findeiss S."/>
            <person name="Freyhult E."/>
            <person name="Fulton L."/>
            <person name="Fulton R."/>
            <person name="Garcia A.C."/>
            <person name="Gardiner A."/>
            <person name="Garfield D.A."/>
            <person name="Garvin B.E."/>
            <person name="Gibson G."/>
            <person name="Gilbert D."/>
            <person name="Gnerre S."/>
            <person name="Godfrey J."/>
            <person name="Good R."/>
            <person name="Gotea V."/>
            <person name="Gravely B."/>
            <person name="Greenberg A.J."/>
            <person name="Griffiths-Jones S."/>
            <person name="Gross S."/>
            <person name="Guigo R."/>
            <person name="Gustafson E.A."/>
            <person name="Haerty W."/>
            <person name="Hahn M.W."/>
            <person name="Halligan D.L."/>
            <person name="Halpern A.L."/>
            <person name="Halter G.M."/>
            <person name="Han M.V."/>
            <person name="Heger A."/>
            <person name="Hillier L."/>
            <person name="Hinrichs A.S."/>
            <person name="Holmes I."/>
            <person name="Hoskins R.A."/>
            <person name="Hubisz M.J."/>
            <person name="Hultmark D."/>
            <person name="Huntley M.A."/>
            <person name="Jaffe D.B."/>
            <person name="Jagadeeshan S."/>
            <person name="Jeck W.R."/>
            <person name="Johnson J."/>
            <person name="Jones C.D."/>
            <person name="Jordan W.C."/>
            <person name="Karpen G.H."/>
            <person name="Kataoka E."/>
            <person name="Keightley P.D."/>
            <person name="Kheradpour P."/>
            <person name="Kirkness E.F."/>
            <person name="Koerich L.B."/>
            <person name="Kristiansen K."/>
            <person name="Kudrna D."/>
            <person name="Kulathinal R.J."/>
            <person name="Kumar S."/>
            <person name="Kwok R."/>
            <person name="Lander E."/>
            <person name="Langley C.H."/>
            <person name="Lapoint R."/>
            <person name="Lazzaro B.P."/>
            <person name="Lee S.J."/>
            <person name="Levesque L."/>
            <person name="Li R."/>
            <person name="Lin C.F."/>
            <person name="Lin M.F."/>
            <person name="Lindblad-Toh K."/>
            <person name="Llopart A."/>
            <person name="Long M."/>
            <person name="Low L."/>
            <person name="Lozovsky E."/>
            <person name="Lu J."/>
            <person name="Luo M."/>
            <person name="Machado C.A."/>
            <person name="Makalowski W."/>
            <person name="Marzo M."/>
            <person name="Matsuda M."/>
            <person name="Matzkin L."/>
            <person name="McAllister B."/>
            <person name="McBride C.S."/>
            <person name="McKernan B."/>
            <person name="McKernan K."/>
            <person name="Mendez-Lago M."/>
            <person name="Minx P."/>
            <person name="Mollenhauer M.U."/>
            <person name="Montooth K."/>
            <person name="Mount S.M."/>
            <person name="Mu X."/>
            <person name="Myers E."/>
            <person name="Negre B."/>
            <person name="Newfeld S."/>
            <person name="Nielsen R."/>
            <person name="Noor M.A."/>
            <person name="O'Grady P."/>
            <person name="Pachter L."/>
            <person name="Papaceit M."/>
            <person name="Parisi M.J."/>
            <person name="Parisi M."/>
            <person name="Parts L."/>
            <person name="Pedersen J.S."/>
            <person name="Pesole G."/>
            <person name="Phillippy A.M."/>
            <person name="Ponting C.P."/>
            <person name="Pop M."/>
            <person name="Porcelli D."/>
            <person name="Powell J.R."/>
            <person name="Prohaska S."/>
            <person name="Pruitt K."/>
            <person name="Puig M."/>
            <person name="Quesneville H."/>
            <person name="Ram K.R."/>
            <person name="Rand D."/>
            <person name="Rasmussen M.D."/>
            <person name="Reed L.K."/>
            <person name="Reenan R."/>
            <person name="Reily A."/>
            <person name="Remington K.A."/>
            <person name="Rieger T.T."/>
            <person name="Ritchie M.G."/>
            <person name="Robin C."/>
            <person name="Rogers Y.H."/>
            <person name="Rohde C."/>
            <person name="Rozas J."/>
            <person name="Rubenfield M.J."/>
            <person name="Ruiz A."/>
            <person name="Russo S."/>
            <person name="Salzberg S.L."/>
            <person name="Sanchez-Gracia A."/>
            <person name="Saranga D.J."/>
            <person name="Sato H."/>
            <person name="Schaeffer S.W."/>
            <person name="Schatz M.C."/>
            <person name="Schlenke T."/>
            <person name="Schwartz R."/>
            <person name="Segarra C."/>
            <person name="Singh R.S."/>
            <person name="Sirot L."/>
            <person name="Sirota M."/>
            <person name="Sisneros N.B."/>
            <person name="Smith C.D."/>
            <person name="Smith T.F."/>
            <person name="Spieth J."/>
            <person name="Stage D.E."/>
            <person name="Stark A."/>
            <person name="Stephan W."/>
            <person name="Strausberg R.L."/>
            <person name="Strempel S."/>
            <person name="Sturgill D."/>
            <person name="Sutton G."/>
            <person name="Sutton G.G."/>
            <person name="Tao W."/>
            <person name="Teichmann S."/>
            <person name="Tobari Y.N."/>
            <person name="Tomimura Y."/>
            <person name="Tsolas J.M."/>
            <person name="Valente V.L."/>
            <person name="Venter E."/>
            <person name="Venter J.C."/>
            <person name="Vicario S."/>
            <person name="Vieira F.G."/>
            <person name="Vilella A.J."/>
            <person name="Villasante A."/>
            <person name="Walenz B."/>
            <person name="Wang J."/>
            <person name="Wasserman M."/>
            <person name="Watts T."/>
            <person name="Wilson D."/>
            <person name="Wilson R.K."/>
            <person name="Wing R.A."/>
            <person name="Wolfner M.F."/>
            <person name="Wong A."/>
            <person name="Wong G.K."/>
            <person name="Wu C.I."/>
            <person name="Wu G."/>
            <person name="Yamamoto D."/>
            <person name="Yang H.P."/>
            <person name="Yang S.P."/>
            <person name="Yorke J.A."/>
            <person name="Yoshida K."/>
            <person name="Zdobnov E."/>
            <person name="Zhang P."/>
            <person name="Zhang Y."/>
            <person name="Zimin A.V."/>
            <person name="Baldwin J."/>
            <person name="Abdouelleil A."/>
            <person name="Abdulkadir J."/>
            <person name="Abebe A."/>
            <person name="Abera B."/>
            <person name="Abreu J."/>
            <person name="Acer S.C."/>
            <person name="Aftuck L."/>
            <person name="Alexander A."/>
            <person name="An P."/>
            <person name="Anderson E."/>
            <person name="Anderson S."/>
            <person name="Arachi H."/>
            <person name="Azer M."/>
            <person name="Bachantsang P."/>
            <person name="Barry A."/>
            <person name="Bayul T."/>
            <person name="Berlin A."/>
            <person name="Bessette D."/>
            <person name="Bloom T."/>
            <person name="Blye J."/>
            <person name="Boguslavskiy L."/>
            <person name="Bonnet C."/>
            <person name="Boukhgalter B."/>
            <person name="Bourzgui I."/>
            <person name="Brown A."/>
            <person name="Cahill P."/>
            <person name="Channer S."/>
            <person name="Cheshatsang Y."/>
            <person name="Chuda L."/>
            <person name="Citroen M."/>
            <person name="Collymore A."/>
            <person name="Cooke P."/>
            <person name="Costello M."/>
            <person name="D'Aco K."/>
            <person name="Daza R."/>
            <person name="De Haan G."/>
            <person name="DeGray S."/>
            <person name="DeMaso C."/>
            <person name="Dhargay N."/>
            <person name="Dooley K."/>
            <person name="Dooley E."/>
            <person name="Doricent M."/>
            <person name="Dorje P."/>
            <person name="Dorjee K."/>
            <person name="Dupes A."/>
            <person name="Elong R."/>
            <person name="Falk J."/>
            <person name="Farina A."/>
            <person name="Faro S."/>
            <person name="Ferguson D."/>
            <person name="Fisher S."/>
            <person name="Foley C.D."/>
            <person name="Franke A."/>
            <person name="Friedrich D."/>
            <person name="Gadbois L."/>
            <person name="Gearin G."/>
            <person name="Gearin C.R."/>
            <person name="Giannoukos G."/>
            <person name="Goode T."/>
            <person name="Graham J."/>
            <person name="Grandbois E."/>
            <person name="Grewal S."/>
            <person name="Gyaltsen K."/>
            <person name="Hafez N."/>
            <person name="Hagos B."/>
            <person name="Hall J."/>
            <person name="Henson C."/>
            <person name="Hollinger A."/>
            <person name="Honan T."/>
            <person name="Huard M.D."/>
            <person name="Hughes L."/>
            <person name="Hurhula B."/>
            <person name="Husby M.E."/>
            <person name="Kamat A."/>
            <person name="Kanga B."/>
            <person name="Kashin S."/>
            <person name="Khazanovich D."/>
            <person name="Kisner P."/>
            <person name="Lance K."/>
            <person name="Lara M."/>
            <person name="Lee W."/>
            <person name="Lennon N."/>
            <person name="Letendre F."/>
            <person name="LeVine R."/>
            <person name="Lipovsky A."/>
            <person name="Liu X."/>
            <person name="Liu J."/>
            <person name="Liu S."/>
            <person name="Lokyitsang T."/>
            <person name="Lokyitsang Y."/>
            <person name="Lubonja R."/>
            <person name="Lui A."/>
            <person name="MacDonald P."/>
            <person name="Magnisalis V."/>
            <person name="Maru K."/>
            <person name="Matthews C."/>
            <person name="McCusker W."/>
            <person name="McDonough S."/>
            <person name="Mehta T."/>
            <person name="Meldrim J."/>
            <person name="Meneus L."/>
            <person name="Mihai O."/>
            <person name="Mihalev A."/>
            <person name="Mihova T."/>
            <person name="Mittelman R."/>
            <person name="Mlenga V."/>
            <person name="Montmayeur A."/>
            <person name="Mulrain L."/>
            <person name="Navidi A."/>
            <person name="Naylor J."/>
            <person name="Negash T."/>
            <person name="Nguyen T."/>
            <person name="Nguyen N."/>
            <person name="Nicol R."/>
            <person name="Norbu C."/>
            <person name="Norbu N."/>
            <person name="Novod N."/>
            <person name="O'Neill B."/>
            <person name="Osman S."/>
            <person name="Markiewicz E."/>
            <person name="Oyono O.L."/>
            <person name="Patti C."/>
            <person name="Phunkhang P."/>
            <person name="Pierre F."/>
            <person name="Priest M."/>
            <person name="Raghuraman S."/>
            <person name="Rege F."/>
            <person name="Reyes R."/>
            <person name="Rise C."/>
            <person name="Rogov P."/>
            <person name="Ross K."/>
            <person name="Ryan E."/>
            <person name="Settipalli S."/>
            <person name="Shea T."/>
            <person name="Sherpa N."/>
            <person name="Shi L."/>
            <person name="Shih D."/>
            <person name="Sparrow T."/>
            <person name="Spaulding J."/>
            <person name="Stalker J."/>
            <person name="Stange-Thomann N."/>
            <person name="Stavropoulos S."/>
            <person name="Stone C."/>
            <person name="Strader C."/>
            <person name="Tesfaye S."/>
            <person name="Thomson T."/>
            <person name="Thoulutsang Y."/>
            <person name="Thoulutsang D."/>
            <person name="Topham K."/>
            <person name="Topping I."/>
            <person name="Tsamla T."/>
            <person name="Vassiliev H."/>
            <person name="Vo A."/>
            <person name="Wangchuk T."/>
            <person name="Wangdi T."/>
            <person name="Weiand M."/>
            <person name="Wilkinson J."/>
            <person name="Wilson A."/>
            <person name="Yadav S."/>
            <person name="Young G."/>
            <person name="Yu Q."/>
            <person name="Zembek L."/>
            <person name="Zhong D."/>
            <person name="Zimmer A."/>
            <person name="Zwirko Z."/>
            <person name="Jaffe D.B."/>
            <person name="Alvarez P."/>
            <person name="Brockman W."/>
            <person name="Butler J."/>
            <person name="Chin C."/>
            <person name="Gnerre S."/>
            <person name="Grabherr M."/>
            <person name="Kleber M."/>
            <person name="Mauceli E."/>
            <person name="MacCallum I."/>
        </authorList>
    </citation>
    <scope>NUCLEOTIDE SEQUENCE [LARGE SCALE GENOMIC DNA]</scope>
    <source>
        <strain evidence="9">Tucson 14024-0371.13</strain>
    </source>
</reference>
<dbReference type="PROSITE" id="PS50294">
    <property type="entry name" value="WD_REPEATS_REGION"/>
    <property type="match status" value="1"/>
</dbReference>
<dbReference type="PANTHER" id="PTHR14085">
    <property type="entry name" value="WD-REPEAT PROTEIN BING4"/>
    <property type="match status" value="1"/>
</dbReference>
<dbReference type="PROSITE" id="PS00678">
    <property type="entry name" value="WD_REPEATS_1"/>
    <property type="match status" value="1"/>
</dbReference>
<dbReference type="GeneID" id="6503670"/>
<evidence type="ECO:0000259" key="7">
    <source>
        <dbReference type="SMART" id="SM01033"/>
    </source>
</evidence>
<gene>
    <name evidence="8" type="primary">Dana\GF20981</name>
    <name evidence="8" type="synonym">dana_GLEANR_4215</name>
    <name evidence="8" type="ORF">GF20981</name>
</gene>
<feature type="region of interest" description="Disordered" evidence="6">
    <location>
        <begin position="43"/>
        <end position="113"/>
    </location>
</feature>
<comment type="subcellular location">
    <subcellularLocation>
        <location evidence="1">Nucleus</location>
        <location evidence="1">Nucleolus</location>
    </subcellularLocation>
</comment>
<keyword evidence="2 5" id="KW-0853">WD repeat</keyword>
<feature type="region of interest" description="Disordered" evidence="6">
    <location>
        <begin position="1"/>
        <end position="31"/>
    </location>
</feature>
<dbReference type="InterPro" id="IPR012952">
    <property type="entry name" value="BING4_C_dom"/>
</dbReference>
<dbReference type="PROSITE" id="PS50082">
    <property type="entry name" value="WD_REPEATS_2"/>
    <property type="match status" value="1"/>
</dbReference>
<evidence type="ECO:0000256" key="6">
    <source>
        <dbReference type="SAM" id="MobiDB-lite"/>
    </source>
</evidence>
<dbReference type="InterPro" id="IPR019775">
    <property type="entry name" value="WD40_repeat_CS"/>
</dbReference>
<sequence length="613" mass="69364">MTKKAPKGRPKPKTTFKRYFDSAKPENNDLEAVKPLKRKSQQNFVGDFIKMQNKIKKEKPRKASIKPKPKGKLKEETEEEAQAKRNPIPQELLDKYSRGEKVEAKGVKTRHFKEQQTRREKYLEYAVEQAARTELLLHETAGQLEADEGEVTAEYRQGQIADNVDLQSAAKHFSLNMEFGPYHMRYTKNGRHLLLGGRRGHIAAFDWVTKKLHCEFNAMESIEDVQWLHVNTMFAVAQKSWVYFYDNKGTELHCVKRLARVNRLDFLPYHFLLAAGNTAGYASWLDVSIGELVGNFQTNLGDIRIMRHNPSNGVLCIGGGKGVVSMWSPKVREPLAKLLCHSTAMSALAVDPRGQHLVTAGLDRAVKVWDVRNLVQDKPLAHFQLRLPANELDVSQRGMLALSQGTYLETYADMLSGGGTGNYEKLPYLRQRCDAFVHGLRFCPYEDVLGVSTAKGFQSLLVPGSGEPNFDAMEANPYETSKQRREHEVHALLEKIPPELITLNPHEITGVDAPTLQEKIDAKRKLFHLKPPKINMKSRHKMKGKGGSANAARNKQIVKDLKRKEFIAEVREAKKSVIKEHTAKEDGAVAKTKKPKPSVLDRFKPKPPKKQKT</sequence>
<dbReference type="OMA" id="EFLPYHW"/>
<dbReference type="GO" id="GO:0030686">
    <property type="term" value="C:90S preribosome"/>
    <property type="evidence" value="ECO:0007669"/>
    <property type="project" value="TreeGrafter"/>
</dbReference>
<feature type="compositionally biased region" description="Basic and acidic residues" evidence="6">
    <location>
        <begin position="92"/>
        <end position="113"/>
    </location>
</feature>
<dbReference type="InterPro" id="IPR015943">
    <property type="entry name" value="WD40/YVTN_repeat-like_dom_sf"/>
</dbReference>
<organism evidence="8 9">
    <name type="scientific">Drosophila ananassae</name>
    <name type="common">Fruit fly</name>
    <dbReference type="NCBI Taxonomy" id="7217"/>
    <lineage>
        <taxon>Eukaryota</taxon>
        <taxon>Metazoa</taxon>
        <taxon>Ecdysozoa</taxon>
        <taxon>Arthropoda</taxon>
        <taxon>Hexapoda</taxon>
        <taxon>Insecta</taxon>
        <taxon>Pterygota</taxon>
        <taxon>Neoptera</taxon>
        <taxon>Endopterygota</taxon>
        <taxon>Diptera</taxon>
        <taxon>Brachycera</taxon>
        <taxon>Muscomorpha</taxon>
        <taxon>Ephydroidea</taxon>
        <taxon>Drosophilidae</taxon>
        <taxon>Drosophila</taxon>
        <taxon>Sophophora</taxon>
    </lineage>
</organism>
<evidence type="ECO:0000256" key="2">
    <source>
        <dbReference type="ARBA" id="ARBA00022574"/>
    </source>
</evidence>
<dbReference type="eggNOG" id="KOG1272">
    <property type="taxonomic scope" value="Eukaryota"/>
</dbReference>